<dbReference type="EMBL" id="VCEB01000018">
    <property type="protein sequence ID" value="KAB0368356.1"/>
    <property type="molecule type" value="Genomic_DNA"/>
</dbReference>
<proteinExistence type="predicted"/>
<feature type="region of interest" description="Disordered" evidence="1">
    <location>
        <begin position="1"/>
        <end position="80"/>
    </location>
</feature>
<accession>A0A5N3X5D7</accession>
<dbReference type="AlphaFoldDB" id="A0A5N3X5D7"/>
<evidence type="ECO:0000256" key="1">
    <source>
        <dbReference type="SAM" id="MobiDB-lite"/>
    </source>
</evidence>
<comment type="caution">
    <text evidence="2">The sequence shown here is derived from an EMBL/GenBank/DDBJ whole genome shotgun (WGS) entry which is preliminary data.</text>
</comment>
<keyword evidence="3" id="KW-1185">Reference proteome</keyword>
<name>A0A5N3X5D7_MUNRE</name>
<protein>
    <submittedName>
        <fullName evidence="2">Uncharacterized protein</fullName>
    </submittedName>
</protein>
<organism evidence="2 3">
    <name type="scientific">Muntiacus reevesi</name>
    <name type="common">Reeves' muntjac</name>
    <name type="synonym">Cervus reevesi</name>
    <dbReference type="NCBI Taxonomy" id="9886"/>
    <lineage>
        <taxon>Eukaryota</taxon>
        <taxon>Metazoa</taxon>
        <taxon>Chordata</taxon>
        <taxon>Craniata</taxon>
        <taxon>Vertebrata</taxon>
        <taxon>Euteleostomi</taxon>
        <taxon>Mammalia</taxon>
        <taxon>Eutheria</taxon>
        <taxon>Laurasiatheria</taxon>
        <taxon>Artiodactyla</taxon>
        <taxon>Ruminantia</taxon>
        <taxon>Pecora</taxon>
        <taxon>Cervidae</taxon>
        <taxon>Muntiacinae</taxon>
        <taxon>Muntiacus</taxon>
    </lineage>
</organism>
<reference evidence="2 3" key="1">
    <citation type="submission" date="2019-06" db="EMBL/GenBank/DDBJ databases">
        <title>Discovery of a novel chromosome fission-fusion reversal in muntjac.</title>
        <authorList>
            <person name="Mudd A.B."/>
            <person name="Bredeson J.V."/>
            <person name="Baum R."/>
            <person name="Hockemeyer D."/>
            <person name="Rokhsar D.S."/>
        </authorList>
    </citation>
    <scope>NUCLEOTIDE SEQUENCE [LARGE SCALE GENOMIC DNA]</scope>
    <source>
        <strain evidence="2">UCam_UCB_Mr</strain>
        <tissue evidence="2">Fibroblast cell line</tissue>
    </source>
</reference>
<evidence type="ECO:0000313" key="3">
    <source>
        <dbReference type="Proteomes" id="UP000326062"/>
    </source>
</evidence>
<feature type="non-terminal residue" evidence="2">
    <location>
        <position position="1"/>
    </location>
</feature>
<feature type="non-terminal residue" evidence="2">
    <location>
        <position position="80"/>
    </location>
</feature>
<gene>
    <name evidence="2" type="ORF">FD755_020122</name>
</gene>
<sequence length="80" mass="8732">EVLSQDEDGKLEGVHAYLPPPTEQCVSGELAQPSEFSSNCREHASRKGSSSSLSRRAEEETQEEAPGAEPQFLFHGCKMP</sequence>
<dbReference type="Proteomes" id="UP000326062">
    <property type="component" value="Chromosome 16"/>
</dbReference>
<evidence type="ECO:0000313" key="2">
    <source>
        <dbReference type="EMBL" id="KAB0368356.1"/>
    </source>
</evidence>